<evidence type="ECO:0000259" key="10">
    <source>
        <dbReference type="PROSITE" id="PS51349"/>
    </source>
</evidence>
<proteinExistence type="inferred from homology"/>
<dbReference type="FunFam" id="3.20.20.70:FF:000056">
    <property type="entry name" value="hydroxyacid oxidase 2"/>
    <property type="match status" value="1"/>
</dbReference>
<feature type="active site" description="Proton acceptor" evidence="8">
    <location>
        <position position="292"/>
    </location>
</feature>
<feature type="binding site" evidence="9">
    <location>
        <position position="295"/>
    </location>
    <ligand>
        <name>glyoxylate</name>
        <dbReference type="ChEBI" id="CHEBI:36655"/>
    </ligand>
</feature>
<evidence type="ECO:0000256" key="8">
    <source>
        <dbReference type="PIRSR" id="PIRSR000138-1"/>
    </source>
</evidence>
<dbReference type="GO" id="GO:0010181">
    <property type="term" value="F:FMN binding"/>
    <property type="evidence" value="ECO:0007669"/>
    <property type="project" value="InterPro"/>
</dbReference>
<comment type="similarity">
    <text evidence="5">Belongs to the FMN-dependent alpha-hydroxy acid dehydrogenase family.</text>
</comment>
<keyword evidence="12" id="KW-1185">Reference proteome</keyword>
<dbReference type="PANTHER" id="PTHR10578:SF107">
    <property type="entry name" value="2-HYDROXYACID OXIDASE 1"/>
    <property type="match status" value="1"/>
</dbReference>
<feature type="binding site" evidence="9">
    <location>
        <position position="292"/>
    </location>
    <ligand>
        <name>glyoxylate</name>
        <dbReference type="ChEBI" id="CHEBI:36655"/>
    </ligand>
</feature>
<feature type="binding site" evidence="9">
    <location>
        <position position="147"/>
    </location>
    <ligand>
        <name>glyoxylate</name>
        <dbReference type="ChEBI" id="CHEBI:36655"/>
    </ligand>
</feature>
<dbReference type="SUPFAM" id="SSF51395">
    <property type="entry name" value="FMN-linked oxidoreductases"/>
    <property type="match status" value="1"/>
</dbReference>
<feature type="binding site" evidence="9">
    <location>
        <position position="145"/>
    </location>
    <ligand>
        <name>FMN</name>
        <dbReference type="ChEBI" id="CHEBI:58210"/>
    </ligand>
</feature>
<sequence length="387" mass="42508">MSQVRPVCVREYENIAKNILPRSAWDYYASGAEEMLTVQDNMDAYSRIRLRPRVLVDVSKIDLKTKVMGHTIQNPICVSPSAMQRMAHDAGEKATARACAKMRTCMILSSWSTTSLEDVDTAGREVSDDPSLAKRDLPSPTRWFQLYVYKDRDTTLNLVKRAEKAGYQALVVTVDTPYLGRRLADIRNKFTLPPHLTLANLEAHGKGEKSLMGPVDLTEYSGGAAKRAPGQTNTSGLAAYVVDQTDASLTWEAIHWLRANTSMPIIVKGVMTAEDARLALENKVDGIMVSNHGGRQLDGALSTIEALPEIVEAVNGKVDVFIDGGVRRGTDIFKALALGAKACFLGRPVLWALTYKGEEGVQEMMQLLEDEFKLCMALSVGKVVDEG</sequence>
<feature type="binding site" evidence="9">
    <location>
        <position position="27"/>
    </location>
    <ligand>
        <name>glyoxylate</name>
        <dbReference type="ChEBI" id="CHEBI:36655"/>
    </ligand>
</feature>
<keyword evidence="3 9" id="KW-0288">FMN</keyword>
<evidence type="ECO:0000256" key="1">
    <source>
        <dbReference type="ARBA" id="ARBA00001917"/>
    </source>
</evidence>
<evidence type="ECO:0000256" key="4">
    <source>
        <dbReference type="ARBA" id="ARBA00023002"/>
    </source>
</evidence>
<dbReference type="InterPro" id="IPR000262">
    <property type="entry name" value="FMN-dep_DH"/>
</dbReference>
<evidence type="ECO:0000256" key="6">
    <source>
        <dbReference type="ARBA" id="ARBA00073420"/>
    </source>
</evidence>
<feature type="binding site" evidence="9">
    <location>
        <begin position="80"/>
        <end position="82"/>
    </location>
    <ligand>
        <name>FMN</name>
        <dbReference type="ChEBI" id="CHEBI:58210"/>
    </ligand>
</feature>
<dbReference type="PANTHER" id="PTHR10578">
    <property type="entry name" value="S -2-HYDROXY-ACID OXIDASE-RELATED"/>
    <property type="match status" value="1"/>
</dbReference>
<dbReference type="Pfam" id="PF01070">
    <property type="entry name" value="FMN_dh"/>
    <property type="match status" value="1"/>
</dbReference>
<keyword evidence="2 9" id="KW-0285">Flavoprotein</keyword>
<dbReference type="AlphaFoldDB" id="A0A4P9ZL25"/>
<name>A0A4P9ZL25_9FUNG</name>
<feature type="binding site" evidence="9">
    <location>
        <begin position="323"/>
        <end position="327"/>
    </location>
    <ligand>
        <name>FMN</name>
        <dbReference type="ChEBI" id="CHEBI:58210"/>
    </ligand>
</feature>
<dbReference type="Proteomes" id="UP000268162">
    <property type="component" value="Unassembled WGS sequence"/>
</dbReference>
<protein>
    <recommendedName>
        <fullName evidence="6">Oxidase FUB9</fullName>
    </recommendedName>
    <alternativeName>
        <fullName evidence="7">Fusaric acid biosynthesis protein 9</fullName>
    </alternativeName>
</protein>
<evidence type="ECO:0000256" key="3">
    <source>
        <dbReference type="ARBA" id="ARBA00022643"/>
    </source>
</evidence>
<accession>A0A4P9ZL25</accession>
<dbReference type="GO" id="GO:0016491">
    <property type="term" value="F:oxidoreductase activity"/>
    <property type="evidence" value="ECO:0007669"/>
    <property type="project" value="UniProtKB-KW"/>
</dbReference>
<organism evidence="11 12">
    <name type="scientific">Dimargaris cristalligena</name>
    <dbReference type="NCBI Taxonomy" id="215637"/>
    <lineage>
        <taxon>Eukaryota</taxon>
        <taxon>Fungi</taxon>
        <taxon>Fungi incertae sedis</taxon>
        <taxon>Zoopagomycota</taxon>
        <taxon>Kickxellomycotina</taxon>
        <taxon>Dimargaritomycetes</taxon>
        <taxon>Dimargaritales</taxon>
        <taxon>Dimargaritaceae</taxon>
        <taxon>Dimargaris</taxon>
    </lineage>
</organism>
<evidence type="ECO:0000256" key="5">
    <source>
        <dbReference type="ARBA" id="ARBA00024042"/>
    </source>
</evidence>
<dbReference type="InterPro" id="IPR008259">
    <property type="entry name" value="FMN_hydac_DH_AS"/>
</dbReference>
<evidence type="ECO:0000313" key="12">
    <source>
        <dbReference type="Proteomes" id="UP000268162"/>
    </source>
</evidence>
<evidence type="ECO:0000313" key="11">
    <source>
        <dbReference type="EMBL" id="RKP33984.1"/>
    </source>
</evidence>
<dbReference type="PROSITE" id="PS51349">
    <property type="entry name" value="FMN_HYDROXY_ACID_DH_2"/>
    <property type="match status" value="1"/>
</dbReference>
<evidence type="ECO:0000256" key="7">
    <source>
        <dbReference type="ARBA" id="ARBA00083297"/>
    </source>
</evidence>
<reference evidence="12" key="1">
    <citation type="journal article" date="2018" name="Nat. Microbiol.">
        <title>Leveraging single-cell genomics to expand the fungal tree of life.</title>
        <authorList>
            <person name="Ahrendt S.R."/>
            <person name="Quandt C.A."/>
            <person name="Ciobanu D."/>
            <person name="Clum A."/>
            <person name="Salamov A."/>
            <person name="Andreopoulos B."/>
            <person name="Cheng J.F."/>
            <person name="Woyke T."/>
            <person name="Pelin A."/>
            <person name="Henrissat B."/>
            <person name="Reynolds N.K."/>
            <person name="Benny G.L."/>
            <person name="Smith M.E."/>
            <person name="James T.Y."/>
            <person name="Grigoriev I.V."/>
        </authorList>
    </citation>
    <scope>NUCLEOTIDE SEQUENCE [LARGE SCALE GENOMIC DNA]</scope>
    <source>
        <strain evidence="12">RSA 468</strain>
    </source>
</reference>
<feature type="binding site" evidence="9">
    <location>
        <position position="290"/>
    </location>
    <ligand>
        <name>FMN</name>
        <dbReference type="ChEBI" id="CHEBI:58210"/>
    </ligand>
</feature>
<evidence type="ECO:0000256" key="9">
    <source>
        <dbReference type="PIRSR" id="PIRSR000138-2"/>
    </source>
</evidence>
<comment type="cofactor">
    <cofactor evidence="1">
        <name>FMN</name>
        <dbReference type="ChEBI" id="CHEBI:58210"/>
    </cofactor>
</comment>
<dbReference type="InterPro" id="IPR013785">
    <property type="entry name" value="Aldolase_TIM"/>
</dbReference>
<feature type="binding site" evidence="9">
    <location>
        <position position="109"/>
    </location>
    <ligand>
        <name>FMN</name>
        <dbReference type="ChEBI" id="CHEBI:58210"/>
    </ligand>
</feature>
<dbReference type="GO" id="GO:0005737">
    <property type="term" value="C:cytoplasm"/>
    <property type="evidence" value="ECO:0007669"/>
    <property type="project" value="UniProtKB-ARBA"/>
</dbReference>
<dbReference type="InterPro" id="IPR012133">
    <property type="entry name" value="Alpha-hydoxy_acid_DH_FMN"/>
</dbReference>
<feature type="binding site" evidence="9">
    <location>
        <position position="182"/>
    </location>
    <ligand>
        <name>glyoxylate</name>
        <dbReference type="ChEBI" id="CHEBI:36655"/>
    </ligand>
</feature>
<feature type="binding site" evidence="9">
    <location>
        <position position="173"/>
    </location>
    <ligand>
        <name>FMN</name>
        <dbReference type="ChEBI" id="CHEBI:58210"/>
    </ligand>
</feature>
<dbReference type="STRING" id="215637.A0A4P9ZL25"/>
<dbReference type="CDD" id="cd02809">
    <property type="entry name" value="alpha_hydroxyacid_oxid_FMN"/>
    <property type="match status" value="1"/>
</dbReference>
<dbReference type="PROSITE" id="PS00557">
    <property type="entry name" value="FMN_HYDROXY_ACID_DH_1"/>
    <property type="match status" value="1"/>
</dbReference>
<dbReference type="PIRSF" id="PIRSF000138">
    <property type="entry name" value="Al-hdrx_acd_dh"/>
    <property type="match status" value="1"/>
</dbReference>
<dbReference type="EMBL" id="ML003423">
    <property type="protein sequence ID" value="RKP33984.1"/>
    <property type="molecule type" value="Genomic_DNA"/>
</dbReference>
<feature type="binding site" evidence="9">
    <location>
        <begin position="346"/>
        <end position="347"/>
    </location>
    <ligand>
        <name>FMN</name>
        <dbReference type="ChEBI" id="CHEBI:58210"/>
    </ligand>
</feature>
<evidence type="ECO:0000256" key="2">
    <source>
        <dbReference type="ARBA" id="ARBA00022630"/>
    </source>
</evidence>
<keyword evidence="4" id="KW-0560">Oxidoreductase</keyword>
<feature type="binding site" evidence="9">
    <location>
        <position position="268"/>
    </location>
    <ligand>
        <name>FMN</name>
        <dbReference type="ChEBI" id="CHEBI:58210"/>
    </ligand>
</feature>
<gene>
    <name evidence="11" type="ORF">BJ085DRAFT_32168</name>
</gene>
<dbReference type="Gene3D" id="3.20.20.70">
    <property type="entry name" value="Aldolase class I"/>
    <property type="match status" value="1"/>
</dbReference>
<dbReference type="InterPro" id="IPR037396">
    <property type="entry name" value="FMN_HAD"/>
</dbReference>
<feature type="domain" description="FMN hydroxy acid dehydrogenase" evidence="10">
    <location>
        <begin position="1"/>
        <end position="387"/>
    </location>
</feature>